<comment type="similarity">
    <text evidence="1 3">Belongs to the short-chain dehydrogenases/reductases (SDR) family.</text>
</comment>
<keyword evidence="2" id="KW-0560">Oxidoreductase</keyword>
<dbReference type="CDD" id="cd05233">
    <property type="entry name" value="SDR_c"/>
    <property type="match status" value="1"/>
</dbReference>
<dbReference type="RefSeq" id="WP_203860919.1">
    <property type="nucleotide sequence ID" value="NZ_BAAAZQ010000014.1"/>
</dbReference>
<organism evidence="4 5">
    <name type="scientific">Plantactinospora mayteni</name>
    <dbReference type="NCBI Taxonomy" id="566021"/>
    <lineage>
        <taxon>Bacteria</taxon>
        <taxon>Bacillati</taxon>
        <taxon>Actinomycetota</taxon>
        <taxon>Actinomycetes</taxon>
        <taxon>Micromonosporales</taxon>
        <taxon>Micromonosporaceae</taxon>
        <taxon>Plantactinospora</taxon>
    </lineage>
</organism>
<comment type="caution">
    <text evidence="4">The sequence shown here is derived from an EMBL/GenBank/DDBJ whole genome shotgun (WGS) entry which is preliminary data.</text>
</comment>
<name>A0ABQ4EY56_9ACTN</name>
<dbReference type="InterPro" id="IPR002347">
    <property type="entry name" value="SDR_fam"/>
</dbReference>
<evidence type="ECO:0000256" key="1">
    <source>
        <dbReference type="ARBA" id="ARBA00006484"/>
    </source>
</evidence>
<dbReference type="PRINTS" id="PR00081">
    <property type="entry name" value="GDHRDH"/>
</dbReference>
<keyword evidence="5" id="KW-1185">Reference proteome</keyword>
<evidence type="ECO:0000256" key="3">
    <source>
        <dbReference type="RuleBase" id="RU000363"/>
    </source>
</evidence>
<dbReference type="InterPro" id="IPR020904">
    <property type="entry name" value="Sc_DH/Rdtase_CS"/>
</dbReference>
<sequence>MRLETGQVAVVTGAASGIGRAMVDAFAARGLVVVLADVERDALDGAVAEVSATGATVEGHVVDVGTPDRLEALADHVFSTYGRVDVVCNNAGVVTSRRPVWEQSFADLEWTTRVNFYGVVNGIRAFVPYLVRAGRGHVVNTASIAGLATIPGGGNGVYSATKHAVVGLSETLAVELARAAPEVGVTVLCPGPVPSRIHDAARNRPASLVADPPATAPDALPKPDFGLELRKVPAEVVAEQVVEAIESRRAYVVTAPDTVPLAKARVDALLSALAG</sequence>
<gene>
    <name evidence="4" type="ORF">Pma05_61320</name>
</gene>
<dbReference type="Pfam" id="PF00106">
    <property type="entry name" value="adh_short"/>
    <property type="match status" value="1"/>
</dbReference>
<reference evidence="4 5" key="1">
    <citation type="submission" date="2021-01" db="EMBL/GenBank/DDBJ databases">
        <title>Whole genome shotgun sequence of Plantactinospora mayteni NBRC 109088.</title>
        <authorList>
            <person name="Komaki H."/>
            <person name="Tamura T."/>
        </authorList>
    </citation>
    <scope>NUCLEOTIDE SEQUENCE [LARGE SCALE GENOMIC DNA]</scope>
    <source>
        <strain evidence="4 5">NBRC 109088</strain>
    </source>
</reference>
<dbReference type="Gene3D" id="3.40.50.720">
    <property type="entry name" value="NAD(P)-binding Rossmann-like Domain"/>
    <property type="match status" value="1"/>
</dbReference>
<protein>
    <submittedName>
        <fullName evidence="4">Short-chain dehydrogenase</fullName>
    </submittedName>
</protein>
<dbReference type="PANTHER" id="PTHR43391:SF82">
    <property type="entry name" value="OXIDOREDUCTASE SADH-RELATED"/>
    <property type="match status" value="1"/>
</dbReference>
<evidence type="ECO:0000313" key="5">
    <source>
        <dbReference type="Proteomes" id="UP000621500"/>
    </source>
</evidence>
<dbReference type="InterPro" id="IPR036291">
    <property type="entry name" value="NAD(P)-bd_dom_sf"/>
</dbReference>
<evidence type="ECO:0000256" key="2">
    <source>
        <dbReference type="ARBA" id="ARBA00023002"/>
    </source>
</evidence>
<proteinExistence type="inferred from homology"/>
<dbReference type="PRINTS" id="PR00080">
    <property type="entry name" value="SDRFAMILY"/>
</dbReference>
<dbReference type="PANTHER" id="PTHR43391">
    <property type="entry name" value="RETINOL DEHYDROGENASE-RELATED"/>
    <property type="match status" value="1"/>
</dbReference>
<dbReference type="EMBL" id="BONX01000045">
    <property type="protein sequence ID" value="GIG99559.1"/>
    <property type="molecule type" value="Genomic_DNA"/>
</dbReference>
<accession>A0ABQ4EY56</accession>
<dbReference type="PROSITE" id="PS00061">
    <property type="entry name" value="ADH_SHORT"/>
    <property type="match status" value="1"/>
</dbReference>
<evidence type="ECO:0000313" key="4">
    <source>
        <dbReference type="EMBL" id="GIG99559.1"/>
    </source>
</evidence>
<dbReference type="SUPFAM" id="SSF51735">
    <property type="entry name" value="NAD(P)-binding Rossmann-fold domains"/>
    <property type="match status" value="1"/>
</dbReference>
<dbReference type="Proteomes" id="UP000621500">
    <property type="component" value="Unassembled WGS sequence"/>
</dbReference>